<keyword evidence="5 7" id="KW-0472">Membrane</keyword>
<dbReference type="STRING" id="6280.A0A0N4TK42"/>
<reference evidence="9 10" key="2">
    <citation type="submission" date="2018-11" db="EMBL/GenBank/DDBJ databases">
        <authorList>
            <consortium name="Pathogen Informatics"/>
        </authorList>
    </citation>
    <scope>NUCLEOTIDE SEQUENCE [LARGE SCALE GENOMIC DNA]</scope>
</reference>
<evidence type="ECO:0000256" key="4">
    <source>
        <dbReference type="ARBA" id="ARBA00022989"/>
    </source>
</evidence>
<dbReference type="Proteomes" id="UP000278627">
    <property type="component" value="Unassembled WGS sequence"/>
</dbReference>
<dbReference type="GO" id="GO:0001671">
    <property type="term" value="F:ATPase activator activity"/>
    <property type="evidence" value="ECO:0007669"/>
    <property type="project" value="TreeGrafter"/>
</dbReference>
<evidence type="ECO:0000256" key="6">
    <source>
        <dbReference type="SAM" id="MobiDB-lite"/>
    </source>
</evidence>
<comment type="similarity">
    <text evidence="2">Belongs to the vacuolar ATPase subunit S1 family.</text>
</comment>
<feature type="region of interest" description="Disordered" evidence="6">
    <location>
        <begin position="172"/>
        <end position="203"/>
    </location>
</feature>
<feature type="domain" description="V-type proton ATPase subunit S1/VOA1 transmembrane" evidence="8">
    <location>
        <begin position="391"/>
        <end position="426"/>
    </location>
</feature>
<gene>
    <name evidence="9" type="ORF">BPAG_LOCUS8653</name>
</gene>
<evidence type="ECO:0000313" key="9">
    <source>
        <dbReference type="EMBL" id="VDN89839.1"/>
    </source>
</evidence>
<comment type="subcellular location">
    <subcellularLocation>
        <location evidence="1">Membrane</location>
        <topology evidence="1">Single-pass membrane protein</topology>
    </subcellularLocation>
</comment>
<evidence type="ECO:0000256" key="1">
    <source>
        <dbReference type="ARBA" id="ARBA00004167"/>
    </source>
</evidence>
<reference evidence="11" key="1">
    <citation type="submission" date="2017-02" db="UniProtKB">
        <authorList>
            <consortium name="WormBaseParasite"/>
        </authorList>
    </citation>
    <scope>IDENTIFICATION</scope>
</reference>
<name>A0A0N4TK42_BRUPA</name>
<dbReference type="PANTHER" id="PTHR12471:SF7">
    <property type="entry name" value="V-TYPE PROTON ATPASE SUBUNIT S1"/>
    <property type="match status" value="1"/>
</dbReference>
<dbReference type="GO" id="GO:0030641">
    <property type="term" value="P:regulation of cellular pH"/>
    <property type="evidence" value="ECO:0007669"/>
    <property type="project" value="TreeGrafter"/>
</dbReference>
<feature type="compositionally biased region" description="Basic and acidic residues" evidence="6">
    <location>
        <begin position="172"/>
        <end position="198"/>
    </location>
</feature>
<dbReference type="AlphaFoldDB" id="A0A0N4TK42"/>
<keyword evidence="4 7" id="KW-1133">Transmembrane helix</keyword>
<dbReference type="Pfam" id="PF20520">
    <property type="entry name" value="Ac45-VOA1_TM"/>
    <property type="match status" value="1"/>
</dbReference>
<dbReference type="GO" id="GO:0033176">
    <property type="term" value="C:proton-transporting V-type ATPase complex"/>
    <property type="evidence" value="ECO:0007669"/>
    <property type="project" value="TreeGrafter"/>
</dbReference>
<proteinExistence type="inferred from homology"/>
<dbReference type="InterPro" id="IPR008388">
    <property type="entry name" value="Ac45_acc_su"/>
</dbReference>
<keyword evidence="10" id="KW-1185">Reference proteome</keyword>
<evidence type="ECO:0000256" key="2">
    <source>
        <dbReference type="ARBA" id="ARBA00009037"/>
    </source>
</evidence>
<keyword evidence="3 7" id="KW-0812">Transmembrane</keyword>
<dbReference type="WBParaSite" id="BPAG_0000869101-mRNA-1">
    <property type="protein sequence ID" value="BPAG_0000869101-mRNA-1"/>
    <property type="gene ID" value="BPAG_0000869101"/>
</dbReference>
<dbReference type="PANTHER" id="PTHR12471">
    <property type="entry name" value="VACUOLAR ATP SYNTHASE SUBUNIT S1"/>
    <property type="match status" value="1"/>
</dbReference>
<evidence type="ECO:0000259" key="8">
    <source>
        <dbReference type="Pfam" id="PF20520"/>
    </source>
</evidence>
<accession>A0A0N4TK42</accession>
<evidence type="ECO:0000313" key="11">
    <source>
        <dbReference type="WBParaSite" id="BPAG_0000869101-mRNA-1"/>
    </source>
</evidence>
<evidence type="ECO:0000256" key="7">
    <source>
        <dbReference type="SAM" id="Phobius"/>
    </source>
</evidence>
<dbReference type="EMBL" id="UZAD01013138">
    <property type="protein sequence ID" value="VDN89839.1"/>
    <property type="molecule type" value="Genomic_DNA"/>
</dbReference>
<dbReference type="InterPro" id="IPR046756">
    <property type="entry name" value="VAS1/VOA1_TM"/>
</dbReference>
<evidence type="ECO:0000256" key="5">
    <source>
        <dbReference type="ARBA" id="ARBA00023136"/>
    </source>
</evidence>
<sequence length="572" mass="64603">MVFGFPVWLHLVGCGAGEWFCSSMWQLCTTLFAVWFQYCTAYDIVIFSTLNLKKMAVEDLAASSKILAIGVKDFSLPNFGLYAQAYSGENSDSPFSSLMRIFPYQKALSVVTSNDGDIHRSSTGIDYTQKDLHNFLTSDRNFEGYGTVIISSQDAFENELIRRKRVSSNVSFDDKPSSHAVSRMDNRQRLSASDRHDMPVVLPPPNPSQKTACLLYMEAFDIIISNSRFLTVGSEGKNKYSSGPDHCKCNVNSSQGRASFIIDVEVGENIEDPEKEFSLTSGTTITFQLDFLRSRNGYWYLDGTKLKNDFKINALRAEQNLNVSSGTATNQVDVGAVFNRNFACFQTDAAVFKVLDGKYSNIGIALRNFEVALELVGDKTRFGYRTSDCVGTFSAGSWMGIIISVVFISILLFGYLMLQSIQTMDRQIFPISTELIRHTFGIINFNQNQPCLWDCKLFRAVFAGWMIWREMAVQHLEFSKRLEYGGGHYYQYISKMAVFIHMDIIFMDGPDELLLFHSVPCIHSFLHSVLTKGEEANSTLNSPKEQIMVTWCLKIMTNRKRNTVRQASGLRQ</sequence>
<evidence type="ECO:0000313" key="10">
    <source>
        <dbReference type="Proteomes" id="UP000278627"/>
    </source>
</evidence>
<feature type="transmembrane region" description="Helical" evidence="7">
    <location>
        <begin position="395"/>
        <end position="418"/>
    </location>
</feature>
<evidence type="ECO:0000256" key="3">
    <source>
        <dbReference type="ARBA" id="ARBA00022692"/>
    </source>
</evidence>
<organism evidence="11">
    <name type="scientific">Brugia pahangi</name>
    <name type="common">Filarial nematode worm</name>
    <dbReference type="NCBI Taxonomy" id="6280"/>
    <lineage>
        <taxon>Eukaryota</taxon>
        <taxon>Metazoa</taxon>
        <taxon>Ecdysozoa</taxon>
        <taxon>Nematoda</taxon>
        <taxon>Chromadorea</taxon>
        <taxon>Rhabditida</taxon>
        <taxon>Spirurina</taxon>
        <taxon>Spiruromorpha</taxon>
        <taxon>Filarioidea</taxon>
        <taxon>Onchocercidae</taxon>
        <taxon>Brugia</taxon>
    </lineage>
</organism>
<protein>
    <submittedName>
        <fullName evidence="11">Ac45-VOA1_TM domain-containing protein</fullName>
    </submittedName>
</protein>